<dbReference type="InterPro" id="IPR050366">
    <property type="entry name" value="BP-dependent_transpt_permease"/>
</dbReference>
<proteinExistence type="inferred from homology"/>
<feature type="transmembrane region" description="Helical" evidence="7">
    <location>
        <begin position="30"/>
        <end position="50"/>
    </location>
</feature>
<reference evidence="9" key="1">
    <citation type="journal article" date="2012" name="J. Microbiol. Biotechnol.">
        <title>Ramlibacter ginsenosidimutans sp. nov., with ginsenoside-converting activity.</title>
        <authorList>
            <person name="Wang L."/>
            <person name="An D.S."/>
            <person name="Kim S.G."/>
            <person name="Jin F.X."/>
            <person name="Kim S.C."/>
            <person name="Lee S.T."/>
            <person name="Im W.T."/>
        </authorList>
    </citation>
    <scope>NUCLEOTIDE SEQUENCE</scope>
    <source>
        <strain evidence="9">KACC 17527</strain>
    </source>
</reference>
<evidence type="ECO:0000256" key="1">
    <source>
        <dbReference type="ARBA" id="ARBA00004651"/>
    </source>
</evidence>
<dbReference type="AlphaFoldDB" id="A0A934TWG6"/>
<keyword evidence="6 7" id="KW-0472">Membrane</keyword>
<name>A0A934TWG6_9BURK</name>
<feature type="transmembrane region" description="Helical" evidence="7">
    <location>
        <begin position="92"/>
        <end position="117"/>
    </location>
</feature>
<dbReference type="PROSITE" id="PS50928">
    <property type="entry name" value="ABC_TM1"/>
    <property type="match status" value="1"/>
</dbReference>
<keyword evidence="10" id="KW-1185">Reference proteome</keyword>
<keyword evidence="4 7" id="KW-0812">Transmembrane</keyword>
<dbReference type="GO" id="GO:0005886">
    <property type="term" value="C:plasma membrane"/>
    <property type="evidence" value="ECO:0007669"/>
    <property type="project" value="UniProtKB-SubCell"/>
</dbReference>
<dbReference type="PANTHER" id="PTHR43386">
    <property type="entry name" value="OLIGOPEPTIDE TRANSPORT SYSTEM PERMEASE PROTEIN APPC"/>
    <property type="match status" value="1"/>
</dbReference>
<gene>
    <name evidence="9" type="ORF">JJB11_21790</name>
</gene>
<comment type="subcellular location">
    <subcellularLocation>
        <location evidence="1 7">Cell membrane</location>
        <topology evidence="1 7">Multi-pass membrane protein</topology>
    </subcellularLocation>
</comment>
<feature type="domain" description="ABC transmembrane type-1" evidence="8">
    <location>
        <begin position="90"/>
        <end position="279"/>
    </location>
</feature>
<protein>
    <submittedName>
        <fullName evidence="9">ABC transporter permease</fullName>
    </submittedName>
</protein>
<evidence type="ECO:0000259" key="8">
    <source>
        <dbReference type="PROSITE" id="PS50928"/>
    </source>
</evidence>
<sequence>MNTQASLPRVAASRGWAHSALRLVHREPGLACGALVMFVLLAIALLPTLFTSQSPFAIDMNHALQAPSAAHLFGTDDTGRDVYARVIHGTRITLSICAGSLLLAGIVGGLAGALSGFAGGWLDQVLGRLVDVILSFPPIILGMIVAGVLGPATRNLVLALSVVYLPVFFRIARSGVLGENSKTYVEAARSVGLTEAAILWRHVLRNILPLLFVQYVILFPLVLQIQAALGFLGLGVQPPSPDWGAILQQGKDSIMLAPWLSLYPGLAILLAAFSLLLVGRGLQRLMDRR</sequence>
<evidence type="ECO:0000256" key="7">
    <source>
        <dbReference type="RuleBase" id="RU363032"/>
    </source>
</evidence>
<dbReference type="SUPFAM" id="SSF161098">
    <property type="entry name" value="MetI-like"/>
    <property type="match status" value="1"/>
</dbReference>
<feature type="transmembrane region" description="Helical" evidence="7">
    <location>
        <begin position="129"/>
        <end position="149"/>
    </location>
</feature>
<evidence type="ECO:0000256" key="5">
    <source>
        <dbReference type="ARBA" id="ARBA00022989"/>
    </source>
</evidence>
<keyword evidence="5 7" id="KW-1133">Transmembrane helix</keyword>
<dbReference type="InterPro" id="IPR000515">
    <property type="entry name" value="MetI-like"/>
</dbReference>
<dbReference type="GO" id="GO:0055085">
    <property type="term" value="P:transmembrane transport"/>
    <property type="evidence" value="ECO:0007669"/>
    <property type="project" value="InterPro"/>
</dbReference>
<dbReference type="Gene3D" id="1.10.3720.10">
    <property type="entry name" value="MetI-like"/>
    <property type="match status" value="1"/>
</dbReference>
<comment type="similarity">
    <text evidence="7">Belongs to the binding-protein-dependent transport system permease family.</text>
</comment>
<evidence type="ECO:0000256" key="3">
    <source>
        <dbReference type="ARBA" id="ARBA00022475"/>
    </source>
</evidence>
<feature type="transmembrane region" description="Helical" evidence="7">
    <location>
        <begin position="256"/>
        <end position="279"/>
    </location>
</feature>
<dbReference type="Proteomes" id="UP000630528">
    <property type="component" value="Unassembled WGS sequence"/>
</dbReference>
<keyword evidence="3" id="KW-1003">Cell membrane</keyword>
<accession>A0A934TWG6</accession>
<evidence type="ECO:0000313" key="10">
    <source>
        <dbReference type="Proteomes" id="UP000630528"/>
    </source>
</evidence>
<evidence type="ECO:0000313" key="9">
    <source>
        <dbReference type="EMBL" id="MBK6008739.1"/>
    </source>
</evidence>
<evidence type="ECO:0000256" key="6">
    <source>
        <dbReference type="ARBA" id="ARBA00023136"/>
    </source>
</evidence>
<reference evidence="9" key="2">
    <citation type="submission" date="2021-01" db="EMBL/GenBank/DDBJ databases">
        <authorList>
            <person name="Kang M."/>
        </authorList>
    </citation>
    <scope>NUCLEOTIDE SEQUENCE</scope>
    <source>
        <strain evidence="9">KACC 17527</strain>
    </source>
</reference>
<dbReference type="CDD" id="cd06261">
    <property type="entry name" value="TM_PBP2"/>
    <property type="match status" value="1"/>
</dbReference>
<dbReference type="Pfam" id="PF00528">
    <property type="entry name" value="BPD_transp_1"/>
    <property type="match status" value="1"/>
</dbReference>
<dbReference type="InterPro" id="IPR035906">
    <property type="entry name" value="MetI-like_sf"/>
</dbReference>
<dbReference type="PANTHER" id="PTHR43386:SF1">
    <property type="entry name" value="D,D-DIPEPTIDE TRANSPORT SYSTEM PERMEASE PROTEIN DDPC-RELATED"/>
    <property type="match status" value="1"/>
</dbReference>
<evidence type="ECO:0000256" key="2">
    <source>
        <dbReference type="ARBA" id="ARBA00022448"/>
    </source>
</evidence>
<dbReference type="RefSeq" id="WP_201176544.1">
    <property type="nucleotide sequence ID" value="NZ_JAEPWM010000011.1"/>
</dbReference>
<dbReference type="EMBL" id="JAEPWM010000011">
    <property type="protein sequence ID" value="MBK6008739.1"/>
    <property type="molecule type" value="Genomic_DNA"/>
</dbReference>
<evidence type="ECO:0000256" key="4">
    <source>
        <dbReference type="ARBA" id="ARBA00022692"/>
    </source>
</evidence>
<feature type="transmembrane region" description="Helical" evidence="7">
    <location>
        <begin position="210"/>
        <end position="236"/>
    </location>
</feature>
<organism evidence="9 10">
    <name type="scientific">Ramlibacter ginsenosidimutans</name>
    <dbReference type="NCBI Taxonomy" id="502333"/>
    <lineage>
        <taxon>Bacteria</taxon>
        <taxon>Pseudomonadati</taxon>
        <taxon>Pseudomonadota</taxon>
        <taxon>Betaproteobacteria</taxon>
        <taxon>Burkholderiales</taxon>
        <taxon>Comamonadaceae</taxon>
        <taxon>Ramlibacter</taxon>
    </lineage>
</organism>
<comment type="caution">
    <text evidence="9">The sequence shown here is derived from an EMBL/GenBank/DDBJ whole genome shotgun (WGS) entry which is preliminary data.</text>
</comment>
<keyword evidence="2 7" id="KW-0813">Transport</keyword>